<evidence type="ECO:0000313" key="1">
    <source>
        <dbReference type="EMBL" id="QOT81655.1"/>
    </source>
</evidence>
<accession>A0A643FUE8</accession>
<dbReference type="GeneID" id="98406612"/>
<name>A0A643FUE8_9BURK</name>
<organism evidence="1 2">
    <name type="scientific">Cupriavidus basilensis</name>
    <dbReference type="NCBI Taxonomy" id="68895"/>
    <lineage>
        <taxon>Bacteria</taxon>
        <taxon>Pseudomonadati</taxon>
        <taxon>Pseudomonadota</taxon>
        <taxon>Betaproteobacteria</taxon>
        <taxon>Burkholderiales</taxon>
        <taxon>Burkholderiaceae</taxon>
        <taxon>Cupriavidus</taxon>
    </lineage>
</organism>
<dbReference type="RefSeq" id="WP_116318648.1">
    <property type="nucleotide sequence ID" value="NZ_CP062805.1"/>
</dbReference>
<dbReference type="EMBL" id="CP062805">
    <property type="protein sequence ID" value="QOT81655.1"/>
    <property type="molecule type" value="Genomic_DNA"/>
</dbReference>
<keyword evidence="1" id="KW-0614">Plasmid</keyword>
<protein>
    <submittedName>
        <fullName evidence="1">Uncharacterized protein</fullName>
    </submittedName>
</protein>
<gene>
    <name evidence="1" type="ORF">F7R26_037200</name>
</gene>
<sequence>MSNSSNTLRAYRRIFVTGSWLPDNTAVGACWNGTMWNGFPVPMFTREDGDGLCAVMPNLVYVERRQAFLFDENQQVEWFRPSIAVVDGKEQHLYAIGDSWCWQFADYADDPNVQNWLAGSYLQLHLRPSVRAWIQELAWANGQSVEHHAEFLLACFCEERRDGRSKFDLSGFEATASRAQHATPVSDGDAVRVRSGPWLNVVDALLSLVAAEDGGEPSRLSREMFAETVLHGLARELGGVA</sequence>
<geneLocation type="plasmid" evidence="1 2">
    <name>pRK1-1</name>
</geneLocation>
<dbReference type="AlphaFoldDB" id="A0A643FUE8"/>
<evidence type="ECO:0000313" key="2">
    <source>
        <dbReference type="Proteomes" id="UP000397656"/>
    </source>
</evidence>
<dbReference type="Proteomes" id="UP000397656">
    <property type="component" value="Plasmid pRK1-1"/>
</dbReference>
<proteinExistence type="predicted"/>
<reference evidence="1 2" key="1">
    <citation type="submission" date="2020-10" db="EMBL/GenBank/DDBJ databases">
        <title>Complete genome sequence of Cupriavidus basilensis CCUG 49340T.</title>
        <authorList>
            <person name="Salva-Serra F."/>
            <person name="Donoso R.A."/>
            <person name="Cho K.H."/>
            <person name="Yoo J.A."/>
            <person name="Lee K."/>
            <person name="Yoon S.-H."/>
            <person name="Perez-Pantoja D."/>
            <person name="Moore E.R.B."/>
        </authorList>
    </citation>
    <scope>NUCLEOTIDE SEQUENCE [LARGE SCALE GENOMIC DNA]</scope>
    <source>
        <strain evidence="2">CCUG 49340</strain>
        <plasmid evidence="1 2">pRK1-1</plasmid>
    </source>
</reference>